<evidence type="ECO:0000256" key="9">
    <source>
        <dbReference type="ARBA" id="ARBA00023065"/>
    </source>
</evidence>
<keyword evidence="12" id="KW-0170">Cobalt</keyword>
<keyword evidence="7 13" id="KW-0812">Transmembrane</keyword>
<feature type="transmembrane region" description="Helical" evidence="13">
    <location>
        <begin position="158"/>
        <end position="177"/>
    </location>
</feature>
<feature type="transmembrane region" description="Helical" evidence="13">
    <location>
        <begin position="297"/>
        <end position="322"/>
    </location>
</feature>
<evidence type="ECO:0000256" key="7">
    <source>
        <dbReference type="ARBA" id="ARBA00022692"/>
    </source>
</evidence>
<evidence type="ECO:0000313" key="15">
    <source>
        <dbReference type="Proteomes" id="UP000308530"/>
    </source>
</evidence>
<gene>
    <name evidence="14" type="ORF">FE840_000550</name>
</gene>
<proteinExistence type="inferred from homology"/>
<evidence type="ECO:0000256" key="8">
    <source>
        <dbReference type="ARBA" id="ARBA00022989"/>
    </source>
</evidence>
<keyword evidence="4 13" id="KW-0813">Transport</keyword>
<feature type="transmembrane region" description="Helical" evidence="13">
    <location>
        <begin position="270"/>
        <end position="291"/>
    </location>
</feature>
<protein>
    <recommendedName>
        <fullName evidence="13">Nickel/cobalt efflux system</fullName>
    </recommendedName>
</protein>
<keyword evidence="10" id="KW-0921">Nickel transport</keyword>
<keyword evidence="3" id="KW-0171">Cobalt transport</keyword>
<organism evidence="14 15">
    <name type="scientific">Peteryoungia desertarenae</name>
    <dbReference type="NCBI Taxonomy" id="1813451"/>
    <lineage>
        <taxon>Bacteria</taxon>
        <taxon>Pseudomonadati</taxon>
        <taxon>Pseudomonadota</taxon>
        <taxon>Alphaproteobacteria</taxon>
        <taxon>Hyphomicrobiales</taxon>
        <taxon>Rhizobiaceae</taxon>
        <taxon>Peteryoungia</taxon>
    </lineage>
</organism>
<dbReference type="RefSeq" id="WP_138287986.1">
    <property type="nucleotide sequence ID" value="NZ_CP058350.1"/>
</dbReference>
<evidence type="ECO:0000256" key="13">
    <source>
        <dbReference type="RuleBase" id="RU362101"/>
    </source>
</evidence>
<evidence type="ECO:0000256" key="4">
    <source>
        <dbReference type="ARBA" id="ARBA00022448"/>
    </source>
</evidence>
<dbReference type="PANTHER" id="PTHR40659">
    <property type="entry name" value="NICKEL/COBALT EFFLUX SYSTEM RCNA"/>
    <property type="match status" value="1"/>
</dbReference>
<keyword evidence="11 13" id="KW-0472">Membrane</keyword>
<evidence type="ECO:0000256" key="2">
    <source>
        <dbReference type="ARBA" id="ARBA00004651"/>
    </source>
</evidence>
<feature type="transmembrane region" description="Helical" evidence="13">
    <location>
        <begin position="343"/>
        <end position="364"/>
    </location>
</feature>
<dbReference type="Proteomes" id="UP000308530">
    <property type="component" value="Chromosome"/>
</dbReference>
<feature type="transmembrane region" description="Helical" evidence="13">
    <location>
        <begin position="81"/>
        <end position="100"/>
    </location>
</feature>
<comment type="function">
    <text evidence="1">Efflux system for nickel and cobalt.</text>
</comment>
<name>A0ABX6QJA2_9HYPH</name>
<evidence type="ECO:0000256" key="12">
    <source>
        <dbReference type="ARBA" id="ARBA00023285"/>
    </source>
</evidence>
<sequence length="370" mass="38368">MLEALTTLRRLSFLALLLVGIAGVTSIANAASPLGIGSAEPSFDATGPFAQVLQWINVHQQSFYRSLTGALKSMREDPWQLSWLIALSFAYGVFHAAGPGHGKAVISSYLLANEVALRRGIVISFASAFLQGVVAITVVGLTYLVLRGTSVSMTDTTRALEIASYVLIIIFGFWLLAKKVKSTLVQPAKSTPSGMLFDSPLSDNSVTAGLFSGGSSANALERASSGRFHAVAVDHDHQALKPGSVCHECGMTHMPDASSLKGETFSLREAWSAIVAVGLRPCTGAILVMTFSLLNGLLLGGILSVFAMSIGTAIMVSILASLAVGAKQVALKLSGPGSRKAGLVASAIEVSGGIVVILLGALLLTASLNA</sequence>
<evidence type="ECO:0000256" key="5">
    <source>
        <dbReference type="ARBA" id="ARBA00022475"/>
    </source>
</evidence>
<comment type="similarity">
    <text evidence="13">Belongs to the NiCoT transporter (TC 2.A.52) family.</text>
</comment>
<keyword evidence="8 13" id="KW-1133">Transmembrane helix</keyword>
<feature type="transmembrane region" description="Helical" evidence="13">
    <location>
        <begin position="121"/>
        <end position="146"/>
    </location>
</feature>
<accession>A0ABX6QJA2</accession>
<comment type="subcellular location">
    <subcellularLocation>
        <location evidence="2 13">Cell membrane</location>
        <topology evidence="2 13">Multi-pass membrane protein</topology>
    </subcellularLocation>
</comment>
<dbReference type="Pfam" id="PF03824">
    <property type="entry name" value="NicO"/>
    <property type="match status" value="1"/>
</dbReference>
<keyword evidence="6" id="KW-0533">Nickel</keyword>
<evidence type="ECO:0000256" key="11">
    <source>
        <dbReference type="ARBA" id="ARBA00023136"/>
    </source>
</evidence>
<keyword evidence="15" id="KW-1185">Reference proteome</keyword>
<evidence type="ECO:0000256" key="6">
    <source>
        <dbReference type="ARBA" id="ARBA00022596"/>
    </source>
</evidence>
<reference evidence="14 15" key="1">
    <citation type="submission" date="2020-06" db="EMBL/GenBank/DDBJ databases">
        <title>Genome sequence of Rhizobium sp strain ADMK78.</title>
        <authorList>
            <person name="Rahi P."/>
        </authorList>
    </citation>
    <scope>NUCLEOTIDE SEQUENCE [LARGE SCALE GENOMIC DNA]</scope>
    <source>
        <strain evidence="14 15">ADMK78</strain>
    </source>
</reference>
<dbReference type="InterPro" id="IPR051224">
    <property type="entry name" value="NiCoT_RcnA"/>
</dbReference>
<dbReference type="EMBL" id="CP058350">
    <property type="protein sequence ID" value="QLF68170.1"/>
    <property type="molecule type" value="Genomic_DNA"/>
</dbReference>
<evidence type="ECO:0000256" key="3">
    <source>
        <dbReference type="ARBA" id="ARBA00022426"/>
    </source>
</evidence>
<evidence type="ECO:0000313" key="14">
    <source>
        <dbReference type="EMBL" id="QLF68170.1"/>
    </source>
</evidence>
<keyword evidence="5" id="KW-1003">Cell membrane</keyword>
<dbReference type="InterPro" id="IPR011541">
    <property type="entry name" value="Ni/Co_transpt_high_affinity"/>
</dbReference>
<evidence type="ECO:0000256" key="1">
    <source>
        <dbReference type="ARBA" id="ARBA00002510"/>
    </source>
</evidence>
<evidence type="ECO:0000256" key="10">
    <source>
        <dbReference type="ARBA" id="ARBA00023112"/>
    </source>
</evidence>
<dbReference type="PANTHER" id="PTHR40659:SF1">
    <property type="entry name" value="NICKEL_COBALT EFFLUX SYSTEM RCNA"/>
    <property type="match status" value="1"/>
</dbReference>
<keyword evidence="9" id="KW-0406">Ion transport</keyword>